<sequence length="272" mass="29253">MSLDWMDGDLTTRTYAWRLERCDGVALGFVSHDRDIWIDDQCYRASPGMVPSTISLSDSMDWDSVEIEGVMTSPAITETDLASGRWNGARLSVLLADWSSPQNQTAMLFAGEFGEISRSGQEFVAEVIGATAKLDQSIVPATSPTCRAHFGDAHCKLSLHAHQKELVVTAASGSTVECAGLSGTAPVYGLGRMRWLSGTNCGLEAVIMAGEGNDLTLADEPHDPPKAGDRVLLTAGCDKQLATCRDRFANMSNFRGEPHLPGNDLLTRYPGA</sequence>
<dbReference type="EMBL" id="FSQW01000001">
    <property type="protein sequence ID" value="SIN59621.1"/>
    <property type="molecule type" value="Genomic_DNA"/>
</dbReference>
<gene>
    <name evidence="2" type="ORF">SAMN02745824_0150</name>
</gene>
<accession>A0A1N6CM52</accession>
<protein>
    <recommendedName>
        <fullName evidence="1">Bacteriophage phiJL001 Gp84 C-terminal domain-containing protein</fullName>
    </recommendedName>
</protein>
<organism evidence="2 3">
    <name type="scientific">Parasphingorhabdus marina DSM 22363</name>
    <dbReference type="NCBI Taxonomy" id="1123272"/>
    <lineage>
        <taxon>Bacteria</taxon>
        <taxon>Pseudomonadati</taxon>
        <taxon>Pseudomonadota</taxon>
        <taxon>Alphaproteobacteria</taxon>
        <taxon>Sphingomonadales</taxon>
        <taxon>Sphingomonadaceae</taxon>
        <taxon>Parasphingorhabdus</taxon>
    </lineage>
</organism>
<proteinExistence type="predicted"/>
<evidence type="ECO:0000259" key="1">
    <source>
        <dbReference type="Pfam" id="PF09356"/>
    </source>
</evidence>
<reference evidence="3" key="1">
    <citation type="submission" date="2016-11" db="EMBL/GenBank/DDBJ databases">
        <authorList>
            <person name="Varghese N."/>
            <person name="Submissions S."/>
        </authorList>
    </citation>
    <scope>NUCLEOTIDE SEQUENCE [LARGE SCALE GENOMIC DNA]</scope>
    <source>
        <strain evidence="3">DSM 22363</strain>
    </source>
</reference>
<dbReference type="Pfam" id="PF09931">
    <property type="entry name" value="Phage_phiJL001_Gp84_N"/>
    <property type="match status" value="1"/>
</dbReference>
<evidence type="ECO:0000313" key="2">
    <source>
        <dbReference type="EMBL" id="SIN59621.1"/>
    </source>
</evidence>
<dbReference type="InterPro" id="IPR011928">
    <property type="entry name" value="Phage_phiJL001_Gp84"/>
</dbReference>
<name>A0A1N6CM52_9SPHN</name>
<dbReference type="OrthoDB" id="1633386at2"/>
<dbReference type="Proteomes" id="UP000185192">
    <property type="component" value="Unassembled WGS sequence"/>
</dbReference>
<keyword evidence="3" id="KW-1185">Reference proteome</keyword>
<evidence type="ECO:0000313" key="3">
    <source>
        <dbReference type="Proteomes" id="UP000185192"/>
    </source>
</evidence>
<dbReference type="Pfam" id="PF09356">
    <property type="entry name" value="Phage_BR0599"/>
    <property type="match status" value="1"/>
</dbReference>
<dbReference type="NCBIfam" id="TIGR02218">
    <property type="entry name" value="phg_TIGR02218"/>
    <property type="match status" value="1"/>
</dbReference>
<dbReference type="STRING" id="1123272.SAMN02745824_0150"/>
<dbReference type="InterPro" id="IPR018964">
    <property type="entry name" value="Phage_phiJL001_Gp84_C"/>
</dbReference>
<dbReference type="RefSeq" id="WP_074203268.1">
    <property type="nucleotide sequence ID" value="NZ_FSQW01000001.1"/>
</dbReference>
<dbReference type="AlphaFoldDB" id="A0A1N6CM52"/>
<feature type="domain" description="Bacteriophage phiJL001 Gp84 C-terminal" evidence="1">
    <location>
        <begin position="188"/>
        <end position="264"/>
    </location>
</feature>